<feature type="compositionally biased region" description="Low complexity" evidence="1">
    <location>
        <begin position="138"/>
        <end position="151"/>
    </location>
</feature>
<evidence type="ECO:0000313" key="2">
    <source>
        <dbReference type="EMBL" id="CAI4219173.1"/>
    </source>
</evidence>
<gene>
    <name evidence="2" type="ORF">PPNO1_LOCUS8741</name>
</gene>
<feature type="region of interest" description="Disordered" evidence="1">
    <location>
        <begin position="115"/>
        <end position="195"/>
    </location>
</feature>
<keyword evidence="3" id="KW-1185">Reference proteome</keyword>
<evidence type="ECO:0000313" key="3">
    <source>
        <dbReference type="Proteomes" id="UP000838763"/>
    </source>
</evidence>
<comment type="caution">
    <text evidence="2">The sequence shown here is derived from an EMBL/GenBank/DDBJ whole genome shotgun (WGS) entry which is preliminary data.</text>
</comment>
<dbReference type="AlphaFoldDB" id="A0A9P1HBV2"/>
<accession>A0A9P1HBV2</accession>
<name>A0A9P1HBV2_9PEZI</name>
<proteinExistence type="predicted"/>
<organism evidence="2 3">
    <name type="scientific">Parascedosporium putredinis</name>
    <dbReference type="NCBI Taxonomy" id="1442378"/>
    <lineage>
        <taxon>Eukaryota</taxon>
        <taxon>Fungi</taxon>
        <taxon>Dikarya</taxon>
        <taxon>Ascomycota</taxon>
        <taxon>Pezizomycotina</taxon>
        <taxon>Sordariomycetes</taxon>
        <taxon>Hypocreomycetidae</taxon>
        <taxon>Microascales</taxon>
        <taxon>Microascaceae</taxon>
        <taxon>Parascedosporium</taxon>
    </lineage>
</organism>
<reference evidence="2" key="1">
    <citation type="submission" date="2022-11" db="EMBL/GenBank/DDBJ databases">
        <authorList>
            <person name="Scott C."/>
            <person name="Bruce N."/>
        </authorList>
    </citation>
    <scope>NUCLEOTIDE SEQUENCE</scope>
</reference>
<dbReference type="OrthoDB" id="10255576at2759"/>
<dbReference type="EMBL" id="CALLCH030000019">
    <property type="protein sequence ID" value="CAI4219173.1"/>
    <property type="molecule type" value="Genomic_DNA"/>
</dbReference>
<protein>
    <recommendedName>
        <fullName evidence="4">NADH dehydrogenase [ubiquinone] 1 alpha subcomplex subunit</fullName>
    </recommendedName>
</protein>
<sequence>MASKPISPIRQAWYKWKSLHFPWRRRVLVGFDLKGYTYWEFRIAGSNPNSRWRRIVHYPAPSTTPRSRSPRMAPHAELARQARIKALASQADARWAAKPKLAAKPAAQAVPNIEASRAAKPEEDAIGAKPGTVAGAGSPQEQQSQQSQPPQDNKTPAQDEPVVDKADPWAAARARAKGPSENWQPDTWAPSKAKR</sequence>
<evidence type="ECO:0008006" key="4">
    <source>
        <dbReference type="Google" id="ProtNLM"/>
    </source>
</evidence>
<evidence type="ECO:0000256" key="1">
    <source>
        <dbReference type="SAM" id="MobiDB-lite"/>
    </source>
</evidence>
<dbReference type="Proteomes" id="UP000838763">
    <property type="component" value="Unassembled WGS sequence"/>
</dbReference>